<reference evidence="6" key="4">
    <citation type="journal article" date="2022" name="Res Sq">
        <title>Comparative Genomics Reveals Insights into the Divergent Evolution of Astigmatic Mites and Household Pest Adaptations.</title>
        <authorList>
            <person name="Xiong Q."/>
            <person name="Wan A.T.-Y."/>
            <person name="Liu X.-Y."/>
            <person name="Fung C.S.-H."/>
            <person name="Xiao X."/>
            <person name="Malainual N."/>
            <person name="Hou J."/>
            <person name="Wang L."/>
            <person name="Wang M."/>
            <person name="Yang K."/>
            <person name="Cui Y."/>
            <person name="Leung E."/>
            <person name="Nong W."/>
            <person name="Shin S.-K."/>
            <person name="Au S."/>
            <person name="Jeong K.Y."/>
            <person name="Chew F.T."/>
            <person name="Hui J."/>
            <person name="Leung T.F."/>
            <person name="Tungtrongchitr A."/>
            <person name="Zhong N."/>
            <person name="Liu Z."/>
            <person name="Tsui S."/>
        </authorList>
    </citation>
    <scope>NUCLEOTIDE SEQUENCE</scope>
    <source>
        <strain evidence="6">Derf</strain>
        <tissue evidence="6">Whole organism</tissue>
    </source>
</reference>
<dbReference type="InterPro" id="IPR000554">
    <property type="entry name" value="Ribosomal_eS7"/>
</dbReference>
<keyword evidence="2 4" id="KW-0689">Ribosomal protein</keyword>
<sequence>MANILRRKILKSGNEEIDPFEENIAQALLDLEMNTDLKSQLRELYISGAKEVDVAGKKAIIINVPVPQLKAFQKIQNRVVRELEKKFSGKHVVIIAKRTILPKPTRKLRTKSKQKRPRSRTLTAVYDSILEDLVFPAEIVGKRTRIRLGGSRLFKIHLDKSSQTQIEHKVDTFSAVYKKLTGREVTFEFPEPLF</sequence>
<dbReference type="AlphaFoldDB" id="A0A922I2I1"/>
<proteinExistence type="inferred from homology"/>
<accession>A0A922I2I1</accession>
<keyword evidence="3 4" id="KW-0687">Ribonucleoprotein</keyword>
<protein>
    <recommendedName>
        <fullName evidence="4">40S ribosomal protein S7</fullName>
    </recommendedName>
</protein>
<evidence type="ECO:0000256" key="2">
    <source>
        <dbReference type="ARBA" id="ARBA00022980"/>
    </source>
</evidence>
<dbReference type="Proteomes" id="UP000790347">
    <property type="component" value="Unassembled WGS sequence"/>
</dbReference>
<comment type="similarity">
    <text evidence="1 4">Belongs to the eukaryotic ribosomal protein eS7 family.</text>
</comment>
<reference evidence="6" key="1">
    <citation type="submission" date="2013-05" db="EMBL/GenBank/DDBJ databases">
        <authorList>
            <person name="Yim A.K.Y."/>
            <person name="Chan T.F."/>
            <person name="Ji K.M."/>
            <person name="Liu X.Y."/>
            <person name="Zhou J.W."/>
            <person name="Li R.Q."/>
            <person name="Yang K.Y."/>
            <person name="Li J."/>
            <person name="Li M."/>
            <person name="Law P.T.W."/>
            <person name="Wu Y.L."/>
            <person name="Cai Z.L."/>
            <person name="Qin H."/>
            <person name="Bao Y."/>
            <person name="Leung R.K.K."/>
            <person name="Ng P.K.S."/>
            <person name="Zou J."/>
            <person name="Zhong X.J."/>
            <person name="Ran P.X."/>
            <person name="Zhong N.S."/>
            <person name="Liu Z.G."/>
            <person name="Tsui S.K.W."/>
        </authorList>
    </citation>
    <scope>NUCLEOTIDE SEQUENCE</scope>
    <source>
        <strain evidence="6">Derf</strain>
        <tissue evidence="6">Whole organism</tissue>
    </source>
</reference>
<dbReference type="Proteomes" id="UP000828236">
    <property type="component" value="Unassembled WGS sequence"/>
</dbReference>
<dbReference type="EMBL" id="ASGP02000003">
    <property type="protein sequence ID" value="KAH9516856.1"/>
    <property type="molecule type" value="Genomic_DNA"/>
</dbReference>
<organism evidence="6 7">
    <name type="scientific">Dermatophagoides farinae</name>
    <name type="common">American house dust mite</name>
    <dbReference type="NCBI Taxonomy" id="6954"/>
    <lineage>
        <taxon>Eukaryota</taxon>
        <taxon>Metazoa</taxon>
        <taxon>Ecdysozoa</taxon>
        <taxon>Arthropoda</taxon>
        <taxon>Chelicerata</taxon>
        <taxon>Arachnida</taxon>
        <taxon>Acari</taxon>
        <taxon>Acariformes</taxon>
        <taxon>Sarcoptiformes</taxon>
        <taxon>Astigmata</taxon>
        <taxon>Psoroptidia</taxon>
        <taxon>Analgoidea</taxon>
        <taxon>Pyroglyphidae</taxon>
        <taxon>Dermatophagoidinae</taxon>
        <taxon>Dermatophagoides</taxon>
    </lineage>
</organism>
<evidence type="ECO:0000313" key="7">
    <source>
        <dbReference type="Proteomes" id="UP000790347"/>
    </source>
</evidence>
<reference evidence="5" key="3">
    <citation type="journal article" date="2021" name="World Allergy Organ. J.">
        <title>Chromosome-level assembly of Dermatophagoides farinae genome and transcriptome reveals two novel allergens Der f 37 and Der f 39.</title>
        <authorList>
            <person name="Chen J."/>
            <person name="Cai Z."/>
            <person name="Fan D."/>
            <person name="Hu J."/>
            <person name="Hou Y."/>
            <person name="He Y."/>
            <person name="Zhang Z."/>
            <person name="Zhao Z."/>
            <person name="Gao P."/>
            <person name="Hu W."/>
            <person name="Sun J."/>
            <person name="Li J."/>
            <person name="Ji K."/>
        </authorList>
    </citation>
    <scope>NUCLEOTIDE SEQUENCE</scope>
    <source>
        <strain evidence="5">JKM2019</strain>
    </source>
</reference>
<gene>
    <name evidence="6" type="primary">RPS7</name>
    <name evidence="6" type="ORF">DERF_007573</name>
    <name evidence="5" type="ORF">HUG17_1941</name>
</gene>
<evidence type="ECO:0000313" key="6">
    <source>
        <dbReference type="EMBL" id="KAH9516856.1"/>
    </source>
</evidence>
<dbReference type="GO" id="GO:0006412">
    <property type="term" value="P:translation"/>
    <property type="evidence" value="ECO:0007669"/>
    <property type="project" value="InterPro"/>
</dbReference>
<dbReference type="PANTHER" id="PTHR11278:SF0">
    <property type="entry name" value="SMALL RIBOSOMAL SUBUNIT PROTEIN ES7"/>
    <property type="match status" value="1"/>
</dbReference>
<evidence type="ECO:0000256" key="1">
    <source>
        <dbReference type="ARBA" id="ARBA00007820"/>
    </source>
</evidence>
<evidence type="ECO:0000313" key="5">
    <source>
        <dbReference type="EMBL" id="KAH7646403.1"/>
    </source>
</evidence>
<dbReference type="GO" id="GO:0030686">
    <property type="term" value="C:90S preribosome"/>
    <property type="evidence" value="ECO:0007669"/>
    <property type="project" value="TreeGrafter"/>
</dbReference>
<dbReference type="Pfam" id="PF01251">
    <property type="entry name" value="Ribosomal_S7e"/>
    <property type="match status" value="1"/>
</dbReference>
<reference evidence="5" key="2">
    <citation type="submission" date="2020-06" db="EMBL/GenBank/DDBJ databases">
        <authorList>
            <person name="Ji K."/>
            <person name="Li J."/>
        </authorList>
    </citation>
    <scope>NUCLEOTIDE SEQUENCE</scope>
    <source>
        <strain evidence="5">JKM2019</strain>
        <tissue evidence="5">Whole body</tissue>
    </source>
</reference>
<dbReference type="GO" id="GO:0006364">
    <property type="term" value="P:rRNA processing"/>
    <property type="evidence" value="ECO:0007669"/>
    <property type="project" value="TreeGrafter"/>
</dbReference>
<name>A0A922I2I1_DERFA</name>
<evidence type="ECO:0000256" key="3">
    <source>
        <dbReference type="ARBA" id="ARBA00023274"/>
    </source>
</evidence>
<comment type="caution">
    <text evidence="6">The sequence shown here is derived from an EMBL/GenBank/DDBJ whole genome shotgun (WGS) entry which is preliminary data.</text>
</comment>
<dbReference type="PANTHER" id="PTHR11278">
    <property type="entry name" value="40S RIBOSOMAL PROTEIN S7"/>
    <property type="match status" value="1"/>
</dbReference>
<dbReference type="GO" id="GO:0022627">
    <property type="term" value="C:cytosolic small ribosomal subunit"/>
    <property type="evidence" value="ECO:0007669"/>
    <property type="project" value="TreeGrafter"/>
</dbReference>
<dbReference type="EMBL" id="SDOV01000001">
    <property type="protein sequence ID" value="KAH7646403.1"/>
    <property type="molecule type" value="Genomic_DNA"/>
</dbReference>
<dbReference type="GO" id="GO:0042274">
    <property type="term" value="P:ribosomal small subunit biogenesis"/>
    <property type="evidence" value="ECO:0007669"/>
    <property type="project" value="TreeGrafter"/>
</dbReference>
<dbReference type="OrthoDB" id="1724687at2759"/>
<evidence type="ECO:0000256" key="4">
    <source>
        <dbReference type="RuleBase" id="RU364105"/>
    </source>
</evidence>
<keyword evidence="7" id="KW-1185">Reference proteome</keyword>
<dbReference type="GO" id="GO:0003735">
    <property type="term" value="F:structural constituent of ribosome"/>
    <property type="evidence" value="ECO:0007669"/>
    <property type="project" value="InterPro"/>
</dbReference>
<dbReference type="GO" id="GO:0032040">
    <property type="term" value="C:small-subunit processome"/>
    <property type="evidence" value="ECO:0007669"/>
    <property type="project" value="TreeGrafter"/>
</dbReference>